<name>A0A4Z1P4U9_9PEZI</name>
<dbReference type="STRING" id="86259.A0A4Z1P4U9"/>
<comment type="similarity">
    <text evidence="5">Belongs to the purine/pyrimidine phosphoribosyltransferase family.</text>
</comment>
<dbReference type="EC" id="2.4.2.7" evidence="7"/>
<evidence type="ECO:0000256" key="7">
    <source>
        <dbReference type="ARBA" id="ARBA00011893"/>
    </source>
</evidence>
<evidence type="ECO:0000256" key="6">
    <source>
        <dbReference type="ARBA" id="ARBA00011738"/>
    </source>
</evidence>
<dbReference type="InterPro" id="IPR050054">
    <property type="entry name" value="UPRTase/APRTase"/>
</dbReference>
<comment type="pathway">
    <text evidence="4">Purine metabolism; AMP biosynthesis via salvage pathway; AMP from adenine: step 1/1.</text>
</comment>
<dbReference type="NCBIfam" id="NF002636">
    <property type="entry name" value="PRK02304.1-5"/>
    <property type="match status" value="1"/>
</dbReference>
<feature type="domain" description="Phosphoribosyltransferase" evidence="13">
    <location>
        <begin position="94"/>
        <end position="201"/>
    </location>
</feature>
<evidence type="ECO:0000256" key="4">
    <source>
        <dbReference type="ARBA" id="ARBA00004659"/>
    </source>
</evidence>
<dbReference type="Pfam" id="PF00156">
    <property type="entry name" value="Pribosyltran"/>
    <property type="match status" value="1"/>
</dbReference>
<dbReference type="GO" id="GO:0005737">
    <property type="term" value="C:cytoplasm"/>
    <property type="evidence" value="ECO:0007669"/>
    <property type="project" value="UniProtKB-SubCell"/>
</dbReference>
<protein>
    <recommendedName>
        <fullName evidence="7">adenine phosphoribosyltransferase</fullName>
        <ecNumber evidence="7">2.4.2.7</ecNumber>
    </recommendedName>
</protein>
<dbReference type="Gene3D" id="3.40.50.2020">
    <property type="match status" value="1"/>
</dbReference>
<evidence type="ECO:0000259" key="13">
    <source>
        <dbReference type="Pfam" id="PF00156"/>
    </source>
</evidence>
<dbReference type="OrthoDB" id="363185at2759"/>
<evidence type="ECO:0000256" key="11">
    <source>
        <dbReference type="ARBA" id="ARBA00022726"/>
    </source>
</evidence>
<comment type="subunit">
    <text evidence="6">Homodimer.</text>
</comment>
<dbReference type="CDD" id="cd06223">
    <property type="entry name" value="PRTases_typeI"/>
    <property type="match status" value="1"/>
</dbReference>
<evidence type="ECO:0000256" key="1">
    <source>
        <dbReference type="ARBA" id="ARBA00000868"/>
    </source>
</evidence>
<dbReference type="GO" id="GO:0002055">
    <property type="term" value="F:adenine binding"/>
    <property type="evidence" value="ECO:0007669"/>
    <property type="project" value="TreeGrafter"/>
</dbReference>
<dbReference type="PANTHER" id="PTHR32315">
    <property type="entry name" value="ADENINE PHOSPHORIBOSYLTRANSFERASE"/>
    <property type="match status" value="1"/>
</dbReference>
<dbReference type="Proteomes" id="UP000298493">
    <property type="component" value="Unassembled WGS sequence"/>
</dbReference>
<keyword evidence="15" id="KW-1185">Reference proteome</keyword>
<evidence type="ECO:0000256" key="10">
    <source>
        <dbReference type="ARBA" id="ARBA00022679"/>
    </source>
</evidence>
<dbReference type="InterPro" id="IPR005764">
    <property type="entry name" value="Ade_phspho_trans"/>
</dbReference>
<comment type="function">
    <text evidence="2">Catalyzes a salvage reaction resulting in the formation of AMP, that is energically less costly than de novo synthesis.</text>
</comment>
<organism evidence="14 15">
    <name type="scientific">Venturia nashicola</name>
    <dbReference type="NCBI Taxonomy" id="86259"/>
    <lineage>
        <taxon>Eukaryota</taxon>
        <taxon>Fungi</taxon>
        <taxon>Dikarya</taxon>
        <taxon>Ascomycota</taxon>
        <taxon>Pezizomycotina</taxon>
        <taxon>Dothideomycetes</taxon>
        <taxon>Pleosporomycetidae</taxon>
        <taxon>Venturiales</taxon>
        <taxon>Venturiaceae</taxon>
        <taxon>Venturia</taxon>
    </lineage>
</organism>
<dbReference type="FunFam" id="3.40.50.2020:FF:000004">
    <property type="entry name" value="Adenine phosphoribosyltransferase"/>
    <property type="match status" value="1"/>
</dbReference>
<dbReference type="AlphaFoldDB" id="A0A4Z1P4U9"/>
<dbReference type="InterPro" id="IPR000836">
    <property type="entry name" value="PRTase_dom"/>
</dbReference>
<dbReference type="EMBL" id="SNSC02000019">
    <property type="protein sequence ID" value="TID15880.1"/>
    <property type="molecule type" value="Genomic_DNA"/>
</dbReference>
<dbReference type="GO" id="GO:0006168">
    <property type="term" value="P:adenine salvage"/>
    <property type="evidence" value="ECO:0007669"/>
    <property type="project" value="InterPro"/>
</dbReference>
<evidence type="ECO:0000256" key="3">
    <source>
        <dbReference type="ARBA" id="ARBA00004496"/>
    </source>
</evidence>
<evidence type="ECO:0000256" key="8">
    <source>
        <dbReference type="ARBA" id="ARBA00022490"/>
    </source>
</evidence>
<comment type="catalytic activity">
    <reaction evidence="1">
        <text>AMP + diphosphate = 5-phospho-alpha-D-ribose 1-diphosphate + adenine</text>
        <dbReference type="Rhea" id="RHEA:16609"/>
        <dbReference type="ChEBI" id="CHEBI:16708"/>
        <dbReference type="ChEBI" id="CHEBI:33019"/>
        <dbReference type="ChEBI" id="CHEBI:58017"/>
        <dbReference type="ChEBI" id="CHEBI:456215"/>
        <dbReference type="EC" id="2.4.2.7"/>
    </reaction>
</comment>
<dbReference type="SUPFAM" id="SSF53271">
    <property type="entry name" value="PRTase-like"/>
    <property type="match status" value="1"/>
</dbReference>
<keyword evidence="10 14" id="KW-0808">Transferase</keyword>
<dbReference type="InterPro" id="IPR029057">
    <property type="entry name" value="PRTase-like"/>
</dbReference>
<feature type="region of interest" description="Disordered" evidence="12">
    <location>
        <begin position="1"/>
        <end position="41"/>
    </location>
</feature>
<dbReference type="HAMAP" id="MF_00004">
    <property type="entry name" value="Aden_phosphoribosyltr"/>
    <property type="match status" value="1"/>
</dbReference>
<dbReference type="UniPathway" id="UPA00588">
    <property type="reaction ID" value="UER00646"/>
</dbReference>
<evidence type="ECO:0000256" key="2">
    <source>
        <dbReference type="ARBA" id="ARBA00003968"/>
    </source>
</evidence>
<evidence type="ECO:0000313" key="15">
    <source>
        <dbReference type="Proteomes" id="UP000298493"/>
    </source>
</evidence>
<proteinExistence type="inferred from homology"/>
<gene>
    <name evidence="14" type="ORF">E6O75_ATG08938</name>
</gene>
<comment type="subcellular location">
    <subcellularLocation>
        <location evidence="3">Cytoplasm</location>
    </subcellularLocation>
</comment>
<evidence type="ECO:0000313" key="14">
    <source>
        <dbReference type="EMBL" id="TID15880.1"/>
    </source>
</evidence>
<reference evidence="14 15" key="1">
    <citation type="submission" date="2019-04" db="EMBL/GenBank/DDBJ databases">
        <title>High contiguity whole genome sequence and gene annotation resource for two Venturia nashicola isolates.</title>
        <authorList>
            <person name="Prokchorchik M."/>
            <person name="Won K."/>
            <person name="Lee Y."/>
            <person name="Choi E.D."/>
            <person name="Segonzac C."/>
            <person name="Sohn K.H."/>
        </authorList>
    </citation>
    <scope>NUCLEOTIDE SEQUENCE [LARGE SCALE GENOMIC DNA]</scope>
    <source>
        <strain evidence="14 15">PRI2</strain>
    </source>
</reference>
<dbReference type="NCBIfam" id="TIGR01090">
    <property type="entry name" value="apt"/>
    <property type="match status" value="1"/>
</dbReference>
<dbReference type="GO" id="GO:0003999">
    <property type="term" value="F:adenine phosphoribosyltransferase activity"/>
    <property type="evidence" value="ECO:0007669"/>
    <property type="project" value="UniProtKB-EC"/>
</dbReference>
<sequence>MSTSDPSHALAIDSPSNPSNPSNPHADNAKGRLSSSAPTSSSELSSLKIDLRNSLRQFPDFPSPGILFEDILPIFANPVLHESLQRALELHVKEAYGEENKPDVIVGLDARGFLFGPTLALRLGAAFVPVRKRGKLPGPTETASFKKEYGEDFFQIQKDGIKPGQKVLIVDDIIATGGSAAAAEALVKKVGGNLLGFIFILELDFLKGRDTLSAPVYTLLTGQEEKSS</sequence>
<feature type="compositionally biased region" description="Low complexity" evidence="12">
    <location>
        <begin position="14"/>
        <end position="24"/>
    </location>
</feature>
<keyword evidence="8" id="KW-0963">Cytoplasm</keyword>
<evidence type="ECO:0000256" key="9">
    <source>
        <dbReference type="ARBA" id="ARBA00022676"/>
    </source>
</evidence>
<dbReference type="GO" id="GO:0006166">
    <property type="term" value="P:purine ribonucleoside salvage"/>
    <property type="evidence" value="ECO:0007669"/>
    <property type="project" value="UniProtKB-KW"/>
</dbReference>
<keyword evidence="11" id="KW-0660">Purine salvage</keyword>
<dbReference type="GO" id="GO:0016208">
    <property type="term" value="F:AMP binding"/>
    <property type="evidence" value="ECO:0007669"/>
    <property type="project" value="TreeGrafter"/>
</dbReference>
<evidence type="ECO:0000256" key="5">
    <source>
        <dbReference type="ARBA" id="ARBA00008391"/>
    </source>
</evidence>
<accession>A0A4Z1P4U9</accession>
<comment type="caution">
    <text evidence="14">The sequence shown here is derived from an EMBL/GenBank/DDBJ whole genome shotgun (WGS) entry which is preliminary data.</text>
</comment>
<keyword evidence="9 14" id="KW-0328">Glycosyltransferase</keyword>
<dbReference type="GO" id="GO:0044209">
    <property type="term" value="P:AMP salvage"/>
    <property type="evidence" value="ECO:0007669"/>
    <property type="project" value="UniProtKB-UniPathway"/>
</dbReference>
<dbReference type="PANTHER" id="PTHR32315:SF3">
    <property type="entry name" value="ADENINE PHOSPHORIBOSYLTRANSFERASE"/>
    <property type="match status" value="1"/>
</dbReference>
<evidence type="ECO:0000256" key="12">
    <source>
        <dbReference type="SAM" id="MobiDB-lite"/>
    </source>
</evidence>